<dbReference type="NCBIfam" id="TIGR04131">
    <property type="entry name" value="Bac_Flav_CTERM"/>
    <property type="match status" value="1"/>
</dbReference>
<dbReference type="SMART" id="SM00409">
    <property type="entry name" value="IG"/>
    <property type="match status" value="7"/>
</dbReference>
<comment type="caution">
    <text evidence="9">The sequence shown here is derived from an EMBL/GenBank/DDBJ whole genome shotgun (WGS) entry which is preliminary data.</text>
</comment>
<feature type="chain" id="PRO_5047127411" description="PKD domain-containing protein" evidence="6">
    <location>
        <begin position="20"/>
        <end position="3205"/>
    </location>
</feature>
<dbReference type="PROSITE" id="PS50835">
    <property type="entry name" value="IG_LIKE"/>
    <property type="match status" value="1"/>
</dbReference>
<evidence type="ECO:0000256" key="6">
    <source>
        <dbReference type="SAM" id="SignalP"/>
    </source>
</evidence>
<dbReference type="Pfam" id="PF13585">
    <property type="entry name" value="CHU_C"/>
    <property type="match status" value="1"/>
</dbReference>
<dbReference type="InterPro" id="IPR044023">
    <property type="entry name" value="Ig_7"/>
</dbReference>
<feature type="domain" description="PKD" evidence="7">
    <location>
        <begin position="2652"/>
        <end position="2690"/>
    </location>
</feature>
<dbReference type="InterPro" id="IPR000601">
    <property type="entry name" value="PKD_dom"/>
</dbReference>
<feature type="domain" description="PKD" evidence="7">
    <location>
        <begin position="2402"/>
        <end position="2459"/>
    </location>
</feature>
<feature type="domain" description="PKD" evidence="7">
    <location>
        <begin position="2739"/>
        <end position="2787"/>
    </location>
</feature>
<keyword evidence="10" id="KW-1185">Reference proteome</keyword>
<accession>A0ABP8G792</accession>
<evidence type="ECO:0008006" key="11">
    <source>
        <dbReference type="Google" id="ProtNLM"/>
    </source>
</evidence>
<comment type="subcellular location">
    <subcellularLocation>
        <location evidence="1">Membrane</location>
        <topology evidence="1">Multi-pass membrane protein</topology>
    </subcellularLocation>
</comment>
<gene>
    <name evidence="9" type="ORF">GCM10023184_03360</name>
</gene>
<organism evidence="9 10">
    <name type="scientific">Flaviaesturariibacter amylovorans</name>
    <dbReference type="NCBI Taxonomy" id="1084520"/>
    <lineage>
        <taxon>Bacteria</taxon>
        <taxon>Pseudomonadati</taxon>
        <taxon>Bacteroidota</taxon>
        <taxon>Chitinophagia</taxon>
        <taxon>Chitinophagales</taxon>
        <taxon>Chitinophagaceae</taxon>
        <taxon>Flaviaestuariibacter</taxon>
    </lineage>
</organism>
<keyword evidence="2" id="KW-0812">Transmembrane</keyword>
<dbReference type="PROSITE" id="PS50093">
    <property type="entry name" value="PKD"/>
    <property type="match status" value="11"/>
</dbReference>
<dbReference type="InterPro" id="IPR013783">
    <property type="entry name" value="Ig-like_fold"/>
</dbReference>
<dbReference type="PANTHER" id="PTHR46730:SF1">
    <property type="entry name" value="PLAT DOMAIN-CONTAINING PROTEIN"/>
    <property type="match status" value="1"/>
</dbReference>
<dbReference type="Pfam" id="PF18911">
    <property type="entry name" value="PKD_4"/>
    <property type="match status" value="6"/>
</dbReference>
<dbReference type="Pfam" id="PF00801">
    <property type="entry name" value="PKD"/>
    <property type="match status" value="2"/>
</dbReference>
<evidence type="ECO:0000256" key="2">
    <source>
        <dbReference type="ARBA" id="ARBA00022692"/>
    </source>
</evidence>
<reference evidence="10" key="1">
    <citation type="journal article" date="2019" name="Int. J. Syst. Evol. Microbiol.">
        <title>The Global Catalogue of Microorganisms (GCM) 10K type strain sequencing project: providing services to taxonomists for standard genome sequencing and annotation.</title>
        <authorList>
            <consortium name="The Broad Institute Genomics Platform"/>
            <consortium name="The Broad Institute Genome Sequencing Center for Infectious Disease"/>
            <person name="Wu L."/>
            <person name="Ma J."/>
        </authorList>
    </citation>
    <scope>NUCLEOTIDE SEQUENCE [LARGE SCALE GENOMIC DNA]</scope>
    <source>
        <strain evidence="10">JCM 17919</strain>
    </source>
</reference>
<dbReference type="Gene3D" id="2.60.40.10">
    <property type="entry name" value="Immunoglobulins"/>
    <property type="match status" value="24"/>
</dbReference>
<feature type="domain" description="PKD" evidence="7">
    <location>
        <begin position="121"/>
        <end position="175"/>
    </location>
</feature>
<evidence type="ECO:0000256" key="3">
    <source>
        <dbReference type="ARBA" id="ARBA00022737"/>
    </source>
</evidence>
<evidence type="ECO:0000259" key="8">
    <source>
        <dbReference type="PROSITE" id="PS50835"/>
    </source>
</evidence>
<dbReference type="Proteomes" id="UP001501725">
    <property type="component" value="Unassembled WGS sequence"/>
</dbReference>
<feature type="domain" description="PKD" evidence="7">
    <location>
        <begin position="330"/>
        <end position="369"/>
    </location>
</feature>
<feature type="domain" description="PKD" evidence="7">
    <location>
        <begin position="414"/>
        <end position="497"/>
    </location>
</feature>
<name>A0ABP8G792_9BACT</name>
<dbReference type="InterPro" id="IPR035986">
    <property type="entry name" value="PKD_dom_sf"/>
</dbReference>
<feature type="domain" description="PKD" evidence="7">
    <location>
        <begin position="2477"/>
        <end position="2539"/>
    </location>
</feature>
<proteinExistence type="predicted"/>
<evidence type="ECO:0000313" key="9">
    <source>
        <dbReference type="EMBL" id="GAA4318863.1"/>
    </source>
</evidence>
<dbReference type="RefSeq" id="WP_345252875.1">
    <property type="nucleotide sequence ID" value="NZ_BAABGY010000001.1"/>
</dbReference>
<dbReference type="EMBL" id="BAABGY010000001">
    <property type="protein sequence ID" value="GAA4318863.1"/>
    <property type="molecule type" value="Genomic_DNA"/>
</dbReference>
<sequence>MRQALQVTVLLLLSLSSFGQQKNAAKRKASAISSTQRTTDPGYTITPQNTSLCQGGIVTLTPSAPGVPNPVYQWTKDNANIATGTSATYVANETGQYSLIVTSGTTTIHYDTVSVTVNPNPTVSFTFTNDNTCAGTNVVFTATAAAGTAPFTYTWDFGNGATASGATVTKTFNPPFGCSFVDSTVSVKVTDAKGCIVTATRTVRIKQKPDVQVKDIQNLFNQFNNCNNSPSTVNPNFTVRIDNISPSASCITSYNVDWGDGNTQTGLTAASFPIPHTYTSLGQFPLVITAIGTNCNNSRTYNVVNQSNPAVGISAPGNTTGCAPTGFPFTLSNYNLNSPGTTYTWSFGDGSDDTVWTTPVTNAVINHIFDTTSCNSPGQQFIVKVTATNGCRSTNATVDNITIYKKPKARFNSPLSACVNSSVSFTNTSVPSYNQGSCNRETLYDWNFGDGGTSTQTSPSHAYTVPGTYTIRLIATGSCGNDTTTRQICIVGTPSSTFTADNLSGCAPLTANFTNTSTSLTACTPAGYSWSTSYSATNCGTGSSATFTNGTSPSSTNATLQFTNPGTYTVRLSVTNACATVNDTKTVVVKSKPSISFPSLSNGCAPFTQAPSATVTNCGSSPLTYAWTFTGGTPASSTDLNPGSVLYNSSGNYTVDLAATNECGTTTAARNFAVSLPPDLNVPAPVSACPGASVSGLTSSSATGGVTYAWTNSHTSIGLSGSGAGATLPTFTATNTTASPIVATITMKATSVTCVTTKTFTITVNPKPAKPAATTTVTLCQGATANPLSATASAGHSLVWYTVASGGTGSATAPTPATTATGTTAYYVSQKDDATGCESDRTKIDVTVNLTPGITTSSAVSPSSCGGNNGTITLNGLIAGQSYTVTYTKNSGTPIAATMTAVSGGVITITSLGAGTYSNITVTRNNCTSASVGPHTLSDPNPPATPVPTVASSPICSGATLQLSVPSAGAGATYSWTGPNGFSSSLREPSVTNASTAATGTYSLSITVAGCTSGTGTVNATVNQTPATPTVSAPDVCSGNTLSISASSSTAGVTYSWTGPNSFIANTADISIPNASTTDGGAYKVTVTLGACTSTATVTPTVNPTPSITAAANNPTSCGGANGSIVISGLSTGTYTITYKKNGSGQSLPNQSVTGSTFTIPNLNAATYSEIQVTRTGCPSNQVGPFTLSDPSAPAAPTAGANGPLCSGRDLELTASLVGNATYSWSGPNGFSSAIRNPVITTASTAATGTYSVTVTVAGCSSPAGTVDVTVNPTPATPTVSAPAVCSGNTLLLSASSSTAGVSWSWTGPNSFTSAVAAPSISNAATTASGSYTVRATLGSCFSEAGVTATVKPTPVISATAANPSSCASTTGSITISGLTAGTYNVFYEKNGAPVSLPGQTVTGSTFVITGLPAATYDRVRVSLDGCPSNEAGPFTLSDPNPPAAPTAGANGPICAGNDLLLTASNVTNATYTWSGPNGFSNNSQNPTIAGATTAASGTYSVTVTVAGCSSPAGTVTVTVSPTPAQPTITSNAPVCSGSTLTLNAGSSTPGVLTYAWEGPGGFTSTLQDLSFPNASAANGGIYTVTVTLGTCPSAPRSFTATVKPTPAITGTATSNPTTCNTATGSITLQGLTTPGTYTVSYTANGSPRVLTGQTPLAGGTLVLPNLAAGVYDAITVTLDGCPSNLVGPFTLSDPNPPATPVVSNSGPLCSGTNLSLTATSDAGVTYSWSGPNGFISNLQNPVLTGVPMAGAGTYSVTATLNGCTSAAGSTTVLVNLTPEVPVASSPAVCSGNTLSLTASSATPGVSYSWTGPAVFVSAQQNPTVPGATAANAGIYTVTATLGSCSSQGTTQAVVKPTPVIAGSFTNPTACNTPTGTLSVSGLDAGVYNVSYLYNGTPVTVTNVSPNGSGTITITTLNAGLYEAVRVSLDGCPSNEVGPFTLTDPNPPAAPAVSSNSPICFGSTLTLSANGVAGGTYAWSGPNSFASTLQNPSIANATTAATGTYTVTVTLNNCTSQPATLSAIVHPLPAAPAVTTPVVYCKDATPQALTATPDAGATLNWYTAATGGTASATAPVPSTATAGSTTYFVSQTSAAQCEGPRTAIEVVINPDADARFTFARDTACWPFVLDIQNTSTGSSNGSYNWYVDNVLIGTSTGAFPGYTIATPATAVTLKMVSVSAFGCKPDSTEHTFRTLPKAVAGFTASRTSGCGPLSVTFTNTTALIDTFRYQWNFGNGQFVNTAQPGTIVFPSAPTANDTVYTVVLKAFNECDTSVFQMNITVSSKPRALFTPDRTTGCSPMRVRFANTSLGHGNNYTWDFGDGTLVNSATRDAVEHVFHTAVVDTFYVKLIARNQCGTDTATYSIIVSPNPIQLFMAVNGTEANGCAPHTVNFINNTVGATGFQWDFGDGNTLSTTQGIDTVTHQYLNAGTYTVQLKAFNGCTDTTMLLTINVFAKPAAAFTASQNIVCIGDSIHFTNNTAGATSYLWKFGDGDVSTLTNPTHAYSTPGVYEVVLVAFRINGPGNVCTDSVRVPIQVRASMPGGITVSDSLTNCVPFTVSFSNPNGPAAVVTWDFGDGNSSTGNNVTHTYTRTGAFLARLTSIAPGGCTYEAQRLIRVNAPGGQLQYAGGFVCGPRTVRFDAANLVNTDTLIWNFGNGVTQTTLAAQPFIFYTYPAPGTFVPSVTLASTAGCRVPLAGLDTIKVDRLISGFTATQDRVCGSTTVTFRDTSNVFFGVREVKWNFGDNTTGTGGNVLHTYTTSGQYNIQQIVISNSGCSDTVYKVVDVVVHGIPQAGIAADALGCARINTTFTANVQSVDAIALYEWTVNGTIVSNSNPFVTNFTAAGTYNIRLIVRTVNGCADTALHAITVRPSPVVTATPPDAVLCRGNSVQLSAFGAGVTRYEWDPPQGLSCFTCPNPVASPTTTTRYMVAGYNASGCPGYDTVLVTVMQPFAMTVSANDSICIGDTSRLLASGATRYEWSPNISLSATNIANPLAWPANTVTYRVVGFDGADCFTDTAFVTVAVGRYPTVSLGPDLVLATGSRQPLNTVVVNGPIRDWAWSPATDLSCSNCPLPFATIRNDVTYSVMVTTPYGCSATDTLRIKAFCKETQVFMPNAFTPDGDGVNDVYFVQGSGIARVKTFRIFNRWGELVFEKNAVNANDVTAGWDGRIRGVPASPDVYVYTVEVLCENHTPYTYKGNVTLLK</sequence>
<dbReference type="SUPFAM" id="SSF48726">
    <property type="entry name" value="Immunoglobulin"/>
    <property type="match status" value="1"/>
</dbReference>
<feature type="domain" description="PKD" evidence="7">
    <location>
        <begin position="2285"/>
        <end position="2340"/>
    </location>
</feature>
<feature type="signal peptide" evidence="6">
    <location>
        <begin position="1"/>
        <end position="19"/>
    </location>
</feature>
<dbReference type="SMART" id="SM00089">
    <property type="entry name" value="PKD"/>
    <property type="match status" value="20"/>
</dbReference>
<dbReference type="InterPro" id="IPR026341">
    <property type="entry name" value="T9SS_type_B"/>
</dbReference>
<dbReference type="InterPro" id="IPR036179">
    <property type="entry name" value="Ig-like_dom_sf"/>
</dbReference>
<dbReference type="InterPro" id="IPR007110">
    <property type="entry name" value="Ig-like_dom"/>
</dbReference>
<dbReference type="InterPro" id="IPR022409">
    <property type="entry name" value="PKD/Chitinase_dom"/>
</dbReference>
<keyword evidence="6" id="KW-0732">Signal</keyword>
<dbReference type="CDD" id="cd00146">
    <property type="entry name" value="PKD"/>
    <property type="match status" value="4"/>
</dbReference>
<feature type="domain" description="PKD" evidence="7">
    <location>
        <begin position="494"/>
        <end position="589"/>
    </location>
</feature>
<evidence type="ECO:0000313" key="10">
    <source>
        <dbReference type="Proteomes" id="UP001501725"/>
    </source>
</evidence>
<evidence type="ECO:0000256" key="4">
    <source>
        <dbReference type="ARBA" id="ARBA00022989"/>
    </source>
</evidence>
<keyword evidence="5" id="KW-0472">Membrane</keyword>
<dbReference type="PANTHER" id="PTHR46730">
    <property type="entry name" value="POLYCYSTIN-1"/>
    <property type="match status" value="1"/>
</dbReference>
<feature type="domain" description="Ig-like" evidence="8">
    <location>
        <begin position="41"/>
        <end position="116"/>
    </location>
</feature>
<evidence type="ECO:0000256" key="1">
    <source>
        <dbReference type="ARBA" id="ARBA00004141"/>
    </source>
</evidence>
<feature type="domain" description="PKD" evidence="7">
    <location>
        <begin position="621"/>
        <end position="674"/>
    </location>
</feature>
<keyword evidence="3" id="KW-0677">Repeat</keyword>
<keyword evidence="4" id="KW-1133">Transmembrane helix</keyword>
<feature type="domain" description="PKD" evidence="7">
    <location>
        <begin position="2566"/>
        <end position="2624"/>
    </location>
</feature>
<evidence type="ECO:0000259" key="7">
    <source>
        <dbReference type="PROSITE" id="PS50093"/>
    </source>
</evidence>
<evidence type="ECO:0000256" key="5">
    <source>
        <dbReference type="ARBA" id="ARBA00023136"/>
    </source>
</evidence>
<dbReference type="Pfam" id="PF19081">
    <property type="entry name" value="Ig_7"/>
    <property type="match status" value="2"/>
</dbReference>
<dbReference type="SUPFAM" id="SSF49299">
    <property type="entry name" value="PKD domain"/>
    <property type="match status" value="13"/>
</dbReference>
<protein>
    <recommendedName>
        <fullName evidence="11">PKD domain-containing protein</fullName>
    </recommendedName>
</protein>
<dbReference type="InterPro" id="IPR003599">
    <property type="entry name" value="Ig_sub"/>
</dbReference>